<dbReference type="PRINTS" id="PR00193">
    <property type="entry name" value="MYOSINHEAVY"/>
</dbReference>
<dbReference type="Gene3D" id="3.40.850.10">
    <property type="entry name" value="Kinesin motor domain"/>
    <property type="match status" value="2"/>
</dbReference>
<comment type="similarity">
    <text evidence="8">Belongs to the TRAFAC class myosin-kinesin ATPase superfamily. Myosin family.</text>
</comment>
<feature type="binding site" evidence="8">
    <location>
        <begin position="291"/>
        <end position="298"/>
    </location>
    <ligand>
        <name>ATP</name>
        <dbReference type="ChEBI" id="CHEBI:30616"/>
    </ligand>
</feature>
<evidence type="ECO:0000256" key="6">
    <source>
        <dbReference type="ARBA" id="ARBA00023175"/>
    </source>
</evidence>
<dbReference type="PROSITE" id="PS50096">
    <property type="entry name" value="IQ"/>
    <property type="match status" value="2"/>
</dbReference>
<accession>A0A835JKF4</accession>
<evidence type="ECO:0000256" key="10">
    <source>
        <dbReference type="SAM" id="Phobius"/>
    </source>
</evidence>
<dbReference type="Pfam" id="PF00612">
    <property type="entry name" value="IQ"/>
    <property type="match status" value="1"/>
</dbReference>
<evidence type="ECO:0000313" key="14">
    <source>
        <dbReference type="Proteomes" id="UP000657918"/>
    </source>
</evidence>
<evidence type="ECO:0000256" key="3">
    <source>
        <dbReference type="ARBA" id="ARBA00022860"/>
    </source>
</evidence>
<organism evidence="13 14">
    <name type="scientific">Salix dunnii</name>
    <dbReference type="NCBI Taxonomy" id="1413687"/>
    <lineage>
        <taxon>Eukaryota</taxon>
        <taxon>Viridiplantae</taxon>
        <taxon>Streptophyta</taxon>
        <taxon>Embryophyta</taxon>
        <taxon>Tracheophyta</taxon>
        <taxon>Spermatophyta</taxon>
        <taxon>Magnoliopsida</taxon>
        <taxon>eudicotyledons</taxon>
        <taxon>Gunneridae</taxon>
        <taxon>Pentapetalae</taxon>
        <taxon>rosids</taxon>
        <taxon>fabids</taxon>
        <taxon>Malpighiales</taxon>
        <taxon>Salicaceae</taxon>
        <taxon>Saliceae</taxon>
        <taxon>Salix</taxon>
    </lineage>
</organism>
<dbReference type="PANTHER" id="PTHR13140">
    <property type="entry name" value="MYOSIN"/>
    <property type="match status" value="1"/>
</dbReference>
<feature type="compositionally biased region" description="Basic and acidic residues" evidence="9">
    <location>
        <begin position="69"/>
        <end position="90"/>
    </location>
</feature>
<dbReference type="GO" id="GO:0016459">
    <property type="term" value="C:myosin complex"/>
    <property type="evidence" value="ECO:0007669"/>
    <property type="project" value="UniProtKB-KW"/>
</dbReference>
<dbReference type="InterPro" id="IPR036961">
    <property type="entry name" value="Kinesin_motor_dom_sf"/>
</dbReference>
<dbReference type="AlphaFoldDB" id="A0A835JKF4"/>
<dbReference type="Gene3D" id="1.10.10.820">
    <property type="match status" value="1"/>
</dbReference>
<dbReference type="Gene3D" id="1.20.58.530">
    <property type="match status" value="1"/>
</dbReference>
<dbReference type="Pfam" id="PF25369">
    <property type="entry name" value="SH3_VIII-1_N"/>
    <property type="match status" value="1"/>
</dbReference>
<protein>
    <submittedName>
        <fullName evidence="13">Uncharacterized protein</fullName>
    </submittedName>
</protein>
<evidence type="ECO:0000256" key="4">
    <source>
        <dbReference type="ARBA" id="ARBA00023054"/>
    </source>
</evidence>
<dbReference type="PROSITE" id="PS51456">
    <property type="entry name" value="MYOSIN_MOTOR"/>
    <property type="match status" value="1"/>
</dbReference>
<gene>
    <name evidence="13" type="ORF">SADUNF_Sadunf11G0089400</name>
</gene>
<keyword evidence="2 8" id="KW-0067">ATP-binding</keyword>
<dbReference type="OrthoDB" id="6108017at2759"/>
<evidence type="ECO:0000256" key="9">
    <source>
        <dbReference type="SAM" id="MobiDB-lite"/>
    </source>
</evidence>
<dbReference type="InterPro" id="IPR004009">
    <property type="entry name" value="SH3_Myosin"/>
</dbReference>
<evidence type="ECO:0000256" key="5">
    <source>
        <dbReference type="ARBA" id="ARBA00023123"/>
    </source>
</evidence>
<dbReference type="SUPFAM" id="SSF52540">
    <property type="entry name" value="P-loop containing nucleoside triphosphate hydrolases"/>
    <property type="match status" value="1"/>
</dbReference>
<evidence type="ECO:0000313" key="13">
    <source>
        <dbReference type="EMBL" id="KAF9672872.1"/>
    </source>
</evidence>
<dbReference type="Gene3D" id="1.20.120.720">
    <property type="entry name" value="Myosin VI head, motor domain, U50 subdomain"/>
    <property type="match status" value="1"/>
</dbReference>
<name>A0A835JKF4_9ROSI</name>
<feature type="transmembrane region" description="Helical" evidence="10">
    <location>
        <begin position="902"/>
        <end position="922"/>
    </location>
</feature>
<dbReference type="FunFam" id="1.10.10.820:FF:000001">
    <property type="entry name" value="Myosin heavy chain"/>
    <property type="match status" value="1"/>
</dbReference>
<dbReference type="GO" id="GO:0051015">
    <property type="term" value="F:actin filament binding"/>
    <property type="evidence" value="ECO:0007669"/>
    <property type="project" value="TreeGrafter"/>
</dbReference>
<feature type="region of interest" description="Disordered" evidence="9">
    <location>
        <begin position="1"/>
        <end position="90"/>
    </location>
</feature>
<dbReference type="InterPro" id="IPR057535">
    <property type="entry name" value="MYO1-3_N_SH3"/>
</dbReference>
<dbReference type="SMART" id="SM00015">
    <property type="entry name" value="IQ"/>
    <property type="match status" value="3"/>
</dbReference>
<keyword evidence="10" id="KW-1133">Transmembrane helix</keyword>
<keyword evidence="3" id="KW-0112">Calmodulin-binding</keyword>
<keyword evidence="10" id="KW-0472">Membrane</keyword>
<feature type="compositionally biased region" description="Basic and acidic residues" evidence="9">
    <location>
        <begin position="20"/>
        <end position="34"/>
    </location>
</feature>
<dbReference type="InterPro" id="IPR027417">
    <property type="entry name" value="P-loop_NTPase"/>
</dbReference>
<keyword evidence="5 8" id="KW-0518">Myosin</keyword>
<evidence type="ECO:0000256" key="2">
    <source>
        <dbReference type="ARBA" id="ARBA00022840"/>
    </source>
</evidence>
<dbReference type="SMART" id="SM00242">
    <property type="entry name" value="MYSc"/>
    <property type="match status" value="1"/>
</dbReference>
<dbReference type="PANTHER" id="PTHR13140:SF706">
    <property type="entry name" value="DILUTE CLASS UNCONVENTIONAL MYOSIN, ISOFORM C"/>
    <property type="match status" value="1"/>
</dbReference>
<dbReference type="GO" id="GO:0016020">
    <property type="term" value="C:membrane"/>
    <property type="evidence" value="ECO:0007669"/>
    <property type="project" value="TreeGrafter"/>
</dbReference>
<dbReference type="GO" id="GO:0030048">
    <property type="term" value="P:actin filament-based movement"/>
    <property type="evidence" value="ECO:0007669"/>
    <property type="project" value="UniProtKB-ARBA"/>
</dbReference>
<keyword evidence="6 8" id="KW-0505">Motor protein</keyword>
<feature type="region of interest" description="Actin-binding" evidence="8">
    <location>
        <begin position="714"/>
        <end position="736"/>
    </location>
</feature>
<dbReference type="EMBL" id="JADGMS010000011">
    <property type="protein sequence ID" value="KAF9672872.1"/>
    <property type="molecule type" value="Genomic_DNA"/>
</dbReference>
<dbReference type="InterPro" id="IPR036022">
    <property type="entry name" value="MYSc_Myo8"/>
</dbReference>
<keyword evidence="4" id="KW-0175">Coiled coil</keyword>
<dbReference type="GO" id="GO:0007015">
    <property type="term" value="P:actin filament organization"/>
    <property type="evidence" value="ECO:0007669"/>
    <property type="project" value="TreeGrafter"/>
</dbReference>
<dbReference type="GO" id="GO:0005516">
    <property type="term" value="F:calmodulin binding"/>
    <property type="evidence" value="ECO:0007669"/>
    <property type="project" value="UniProtKB-KW"/>
</dbReference>
<keyword evidence="1 8" id="KW-0547">Nucleotide-binding</keyword>
<comment type="caution">
    <text evidence="13">The sequence shown here is derived from an EMBL/GenBank/DDBJ whole genome shotgun (WGS) entry which is preliminary data.</text>
</comment>
<dbReference type="InterPro" id="IPR000048">
    <property type="entry name" value="IQ_motif_EF-hand-BS"/>
</dbReference>
<sequence>MMLSASPAAVTRSSLEEMLDSLRRRDEGLEKSKDLPPALPARPTSRARLPSARHSLPTGFKVSSNGQVESKEETRVSKVKGDTKRKEKELGYKSGSFGSKKIRKDQNCVDSNPYVEENNEKVNGPIAGSPPRGKEPGWNDNIGYFIKKRLSVWCRLPNGKWDLGKIQETLGDEATISLLSGTVVKVSTAELLPANPDILEGVDDLIQLSYLNEPSVLHNIKHRYAQDLIYSKAGPVLIAVNPFKEIAIYGNEILTSYKQKAKDSPHVYAIADAAYNEMMRDEKNQSIILSGESGAGKTETAKYAMQYLAALGCGNDNMVYEILQTNFILQAFGNAKTSRNNNSSRFSRVVQLANDERSYHIFYQLCAGAPSTLKDRLNLRMASEYKYLNQSECLVVDGVDDGMEFHKLVDALDVVQICKEDQEQAFAMLAAVLWLGNISFQVIDNENHVEVFTNEAVENAARLINCSAQDLMLALSTHKIQAGKDFIAKKLTMQKAIDRRDALAKFIYTRLFEWLVVQINKSVKVGELSTGRSISILDICGFESFKNNSFEQFCINYANERLQQHFNRHLFKLEQEEYEEDGIDWTKVDFEDNQECLNMFETKPLGLLSLLDEELNFPNATDLTFTNKLKQYFNDNPCFKGQRGRAFGVCHYAGEVIYDTNGFLEKNRDPMHSEFIHLLSSSGCQLPKSARLSCQFGGLETSIQSVATEFKSQLFKLMHQLDKTTPHFICCIKPNAKQFPGLYEDDLVSQQLRCCGVLEVVRISRYGYPTRMTHQEFAGRYGFLLTETNISWDPLSMSVAILKKNNFLPDMYEVGYTKVYLRMGQIERLEEQRKQFLLDIVEVQKNFRGSRARRHFYELKQGVVILQSCIRGENTRRKYNHMIKRRTTNAPLAVDDQLVAALYLQSNTIFSPFVFVVIRGWLARKQFNNMHKMKQLTHENSNSKRKPGKKILEVKVHISI</sequence>
<dbReference type="PROSITE" id="PS51844">
    <property type="entry name" value="SH3_LIKE"/>
    <property type="match status" value="1"/>
</dbReference>
<evidence type="ECO:0000259" key="12">
    <source>
        <dbReference type="PROSITE" id="PS51844"/>
    </source>
</evidence>
<dbReference type="GO" id="GO:0005524">
    <property type="term" value="F:ATP binding"/>
    <property type="evidence" value="ECO:0007669"/>
    <property type="project" value="UniProtKB-UniRule"/>
</dbReference>
<feature type="domain" description="Myosin N-terminal SH3-like" evidence="12">
    <location>
        <begin position="147"/>
        <end position="196"/>
    </location>
</feature>
<keyword evidence="10" id="KW-0812">Transmembrane</keyword>
<keyword evidence="14" id="KW-1185">Reference proteome</keyword>
<dbReference type="Gene3D" id="1.20.5.190">
    <property type="match status" value="1"/>
</dbReference>
<reference evidence="13 14" key="1">
    <citation type="submission" date="2020-10" db="EMBL/GenBank/DDBJ databases">
        <title>Plant Genome Project.</title>
        <authorList>
            <person name="Zhang R.-G."/>
        </authorList>
    </citation>
    <scope>NUCLEOTIDE SEQUENCE [LARGE SCALE GENOMIC DNA]</scope>
    <source>
        <strain evidence="13">FAFU-HL-1</strain>
        <tissue evidence="13">Leaf</tissue>
    </source>
</reference>
<evidence type="ECO:0000256" key="7">
    <source>
        <dbReference type="ARBA" id="ARBA00023203"/>
    </source>
</evidence>
<evidence type="ECO:0000256" key="1">
    <source>
        <dbReference type="ARBA" id="ARBA00022741"/>
    </source>
</evidence>
<feature type="region of interest" description="Disordered" evidence="9">
    <location>
        <begin position="113"/>
        <end position="134"/>
    </location>
</feature>
<dbReference type="GO" id="GO:0005737">
    <property type="term" value="C:cytoplasm"/>
    <property type="evidence" value="ECO:0007669"/>
    <property type="project" value="TreeGrafter"/>
</dbReference>
<dbReference type="CDD" id="cd01383">
    <property type="entry name" value="MYSc_Myo8"/>
    <property type="match status" value="1"/>
</dbReference>
<keyword evidence="7 8" id="KW-0009">Actin-binding</keyword>
<feature type="domain" description="Myosin motor" evidence="11">
    <location>
        <begin position="200"/>
        <end position="834"/>
    </location>
</feature>
<evidence type="ECO:0000259" key="11">
    <source>
        <dbReference type="PROSITE" id="PS51456"/>
    </source>
</evidence>
<dbReference type="Pfam" id="PF00063">
    <property type="entry name" value="Myosin_head"/>
    <property type="match status" value="2"/>
</dbReference>
<dbReference type="Proteomes" id="UP000657918">
    <property type="component" value="Chromosome 11"/>
</dbReference>
<dbReference type="Gene3D" id="6.20.240.20">
    <property type="match status" value="1"/>
</dbReference>
<proteinExistence type="inferred from homology"/>
<dbReference type="InterPro" id="IPR001609">
    <property type="entry name" value="Myosin_head_motor_dom-like"/>
</dbReference>
<evidence type="ECO:0000256" key="8">
    <source>
        <dbReference type="PROSITE-ProRule" id="PRU00782"/>
    </source>
</evidence>
<dbReference type="GO" id="GO:0000146">
    <property type="term" value="F:microfilament motor activity"/>
    <property type="evidence" value="ECO:0007669"/>
    <property type="project" value="TreeGrafter"/>
</dbReference>